<feature type="compositionally biased region" description="Polar residues" evidence="1">
    <location>
        <begin position="87"/>
        <end position="97"/>
    </location>
</feature>
<accession>A0A8K0IR13</accession>
<feature type="compositionally biased region" description="Polar residues" evidence="1">
    <location>
        <begin position="68"/>
        <end position="79"/>
    </location>
</feature>
<organism evidence="2 3">
    <name type="scientific">Cocos nucifera</name>
    <name type="common">Coconut palm</name>
    <dbReference type="NCBI Taxonomy" id="13894"/>
    <lineage>
        <taxon>Eukaryota</taxon>
        <taxon>Viridiplantae</taxon>
        <taxon>Streptophyta</taxon>
        <taxon>Embryophyta</taxon>
        <taxon>Tracheophyta</taxon>
        <taxon>Spermatophyta</taxon>
        <taxon>Magnoliopsida</taxon>
        <taxon>Liliopsida</taxon>
        <taxon>Arecaceae</taxon>
        <taxon>Arecoideae</taxon>
        <taxon>Cocoseae</taxon>
        <taxon>Attaleinae</taxon>
        <taxon>Cocos</taxon>
    </lineage>
</organism>
<feature type="region of interest" description="Disordered" evidence="1">
    <location>
        <begin position="23"/>
        <end position="97"/>
    </location>
</feature>
<dbReference type="InterPro" id="IPR044520">
    <property type="entry name" value="ARF_GAP_AGD5/15"/>
</dbReference>
<name>A0A8K0IR13_COCNU</name>
<sequence>MVSPYAIHQQQQALLMAAAKFGSAPSRYPGKTHQPGGTDSQAPYRNLPAQSWPNLGYQVPGMSPLAGQPNSNMLNQIGNISHAHPSGNFSPLPTSRL</sequence>
<keyword evidence="3" id="KW-1185">Reference proteome</keyword>
<gene>
    <name evidence="2" type="ORF">COCNU_12G004150</name>
</gene>
<evidence type="ECO:0000313" key="2">
    <source>
        <dbReference type="EMBL" id="KAG1365415.1"/>
    </source>
</evidence>
<evidence type="ECO:0000256" key="1">
    <source>
        <dbReference type="SAM" id="MobiDB-lite"/>
    </source>
</evidence>
<dbReference type="GO" id="GO:0005096">
    <property type="term" value="F:GTPase activator activity"/>
    <property type="evidence" value="ECO:0007669"/>
    <property type="project" value="InterPro"/>
</dbReference>
<dbReference type="EMBL" id="CM017883">
    <property type="protein sequence ID" value="KAG1365415.1"/>
    <property type="molecule type" value="Genomic_DNA"/>
</dbReference>
<comment type="caution">
    <text evidence="2">The sequence shown here is derived from an EMBL/GenBank/DDBJ whole genome shotgun (WGS) entry which is preliminary data.</text>
</comment>
<dbReference type="Proteomes" id="UP000797356">
    <property type="component" value="Chromosome 12"/>
</dbReference>
<reference evidence="2" key="2">
    <citation type="submission" date="2019-07" db="EMBL/GenBank/DDBJ databases">
        <authorList>
            <person name="Yang Y."/>
            <person name="Bocs S."/>
            <person name="Baudouin L."/>
        </authorList>
    </citation>
    <scope>NUCLEOTIDE SEQUENCE</scope>
    <source>
        <tissue evidence="2">Spear leaf of Hainan Tall coconut</tissue>
    </source>
</reference>
<feature type="compositionally biased region" description="Polar residues" evidence="1">
    <location>
        <begin position="35"/>
        <end position="53"/>
    </location>
</feature>
<evidence type="ECO:0000313" key="3">
    <source>
        <dbReference type="Proteomes" id="UP000797356"/>
    </source>
</evidence>
<reference evidence="2" key="1">
    <citation type="journal article" date="2017" name="Gigascience">
        <title>The genome draft of coconut (Cocos nucifera).</title>
        <authorList>
            <person name="Xiao Y."/>
            <person name="Xu P."/>
            <person name="Fan H."/>
            <person name="Baudouin L."/>
            <person name="Xia W."/>
            <person name="Bocs S."/>
            <person name="Xu J."/>
            <person name="Li Q."/>
            <person name="Guo A."/>
            <person name="Zhou L."/>
            <person name="Li J."/>
            <person name="Wu Y."/>
            <person name="Ma Z."/>
            <person name="Armero A."/>
            <person name="Issali A.E."/>
            <person name="Liu N."/>
            <person name="Peng M."/>
            <person name="Yang Y."/>
        </authorList>
    </citation>
    <scope>NUCLEOTIDE SEQUENCE</scope>
    <source>
        <tissue evidence="2">Spear leaf of Hainan Tall coconut</tissue>
    </source>
</reference>
<dbReference type="PANTHER" id="PTHR46419:SF2">
    <property type="entry name" value="ADP-RIBOSYLATION FACTOR GTPASE-ACTIVATING PROTEIN AGD5"/>
    <property type="match status" value="1"/>
</dbReference>
<dbReference type="OrthoDB" id="10266696at2759"/>
<proteinExistence type="predicted"/>
<protein>
    <submittedName>
        <fullName evidence="2">Putative ADP-ribosylation factor GTPase-activating protein AGD5</fullName>
    </submittedName>
</protein>
<dbReference type="AlphaFoldDB" id="A0A8K0IR13"/>
<dbReference type="PANTHER" id="PTHR46419">
    <property type="entry name" value="ADP-RIBOSYLATION FACTOR GTPASE-ACTIVATING PROTEIN AGD5"/>
    <property type="match status" value="1"/>
</dbReference>